<accession>A0A3P7JFX5</accession>
<dbReference type="AlphaFoldDB" id="A0A3P7JFX5"/>
<protein>
    <submittedName>
        <fullName evidence="1">Uncharacterized protein</fullName>
    </submittedName>
</protein>
<organism evidence="1 2">
    <name type="scientific">Strongylus vulgaris</name>
    <name type="common">Blood worm</name>
    <dbReference type="NCBI Taxonomy" id="40348"/>
    <lineage>
        <taxon>Eukaryota</taxon>
        <taxon>Metazoa</taxon>
        <taxon>Ecdysozoa</taxon>
        <taxon>Nematoda</taxon>
        <taxon>Chromadorea</taxon>
        <taxon>Rhabditida</taxon>
        <taxon>Rhabditina</taxon>
        <taxon>Rhabditomorpha</taxon>
        <taxon>Strongyloidea</taxon>
        <taxon>Strongylidae</taxon>
        <taxon>Strongylus</taxon>
    </lineage>
</organism>
<gene>
    <name evidence="1" type="ORF">SVUK_LOCUS19579</name>
</gene>
<keyword evidence="2" id="KW-1185">Reference proteome</keyword>
<dbReference type="Proteomes" id="UP000270094">
    <property type="component" value="Unassembled WGS sequence"/>
</dbReference>
<sequence length="77" mass="8788">MSHEAAIWLECLWWKELTHILPRQGAANGDLARVPFVEEAYTIPPRQKAAKLDLARVSFVEETSHSPTQEATKRRFG</sequence>
<dbReference type="EMBL" id="UYYB01131224">
    <property type="protein sequence ID" value="VDM84581.1"/>
    <property type="molecule type" value="Genomic_DNA"/>
</dbReference>
<evidence type="ECO:0000313" key="2">
    <source>
        <dbReference type="Proteomes" id="UP000270094"/>
    </source>
</evidence>
<name>A0A3P7JFX5_STRVU</name>
<reference evidence="1 2" key="1">
    <citation type="submission" date="2018-11" db="EMBL/GenBank/DDBJ databases">
        <authorList>
            <consortium name="Pathogen Informatics"/>
        </authorList>
    </citation>
    <scope>NUCLEOTIDE SEQUENCE [LARGE SCALE GENOMIC DNA]</scope>
</reference>
<evidence type="ECO:0000313" key="1">
    <source>
        <dbReference type="EMBL" id="VDM84581.1"/>
    </source>
</evidence>
<proteinExistence type="predicted"/>